<organism evidence="1 2">
    <name type="scientific">Draconibacterium orientale</name>
    <dbReference type="NCBI Taxonomy" id="1168034"/>
    <lineage>
        <taxon>Bacteria</taxon>
        <taxon>Pseudomonadati</taxon>
        <taxon>Bacteroidota</taxon>
        <taxon>Bacteroidia</taxon>
        <taxon>Marinilabiliales</taxon>
        <taxon>Prolixibacteraceae</taxon>
        <taxon>Draconibacterium</taxon>
    </lineage>
</organism>
<name>A0A1I0C3C8_9BACT</name>
<sequence length="108" mass="12384">MKTNFKVIAFDADDTLWVNETFFRETEKKFCALLSDFSTSHETMEVLYATELQNLEDYGYGTKGFVLSMLETALKITGNKVPQQTLEQIIELGKKTNQSAGRTAPWRY</sequence>
<proteinExistence type="predicted"/>
<dbReference type="Gene3D" id="1.10.150.240">
    <property type="entry name" value="Putative phosphatase, domain 2"/>
    <property type="match status" value="1"/>
</dbReference>
<dbReference type="AlphaFoldDB" id="A0A1I0C3C8"/>
<keyword evidence="1" id="KW-0378">Hydrolase</keyword>
<protein>
    <submittedName>
        <fullName evidence="1">Putative hydrolase of the HAD superfamily</fullName>
    </submittedName>
</protein>
<dbReference type="GO" id="GO:0016787">
    <property type="term" value="F:hydrolase activity"/>
    <property type="evidence" value="ECO:0007669"/>
    <property type="project" value="UniProtKB-KW"/>
</dbReference>
<dbReference type="InterPro" id="IPR023198">
    <property type="entry name" value="PGP-like_dom2"/>
</dbReference>
<dbReference type="SUPFAM" id="SSF56784">
    <property type="entry name" value="HAD-like"/>
    <property type="match status" value="1"/>
</dbReference>
<dbReference type="InterPro" id="IPR036412">
    <property type="entry name" value="HAD-like_sf"/>
</dbReference>
<dbReference type="EMBL" id="FOHT01000006">
    <property type="protein sequence ID" value="SET13266.1"/>
    <property type="molecule type" value="Genomic_DNA"/>
</dbReference>
<reference evidence="1 2" key="1">
    <citation type="submission" date="2016-10" db="EMBL/GenBank/DDBJ databases">
        <authorList>
            <person name="de Groot N.N."/>
        </authorList>
    </citation>
    <scope>NUCLEOTIDE SEQUENCE [LARGE SCALE GENOMIC DNA]</scope>
    <source>
        <strain evidence="1 2">DSM 25947</strain>
    </source>
</reference>
<dbReference type="RefSeq" id="WP_217642893.1">
    <property type="nucleotide sequence ID" value="NZ_FOHT01000006.1"/>
</dbReference>
<accession>A0A1I0C3C8</accession>
<evidence type="ECO:0000313" key="1">
    <source>
        <dbReference type="EMBL" id="SET13266.1"/>
    </source>
</evidence>
<gene>
    <name evidence="1" type="ORF">SAMN05444285_106119</name>
</gene>
<dbReference type="Proteomes" id="UP000181981">
    <property type="component" value="Unassembled WGS sequence"/>
</dbReference>
<evidence type="ECO:0000313" key="2">
    <source>
        <dbReference type="Proteomes" id="UP000181981"/>
    </source>
</evidence>